<keyword evidence="1" id="KW-0812">Transmembrane</keyword>
<comment type="caution">
    <text evidence="2">The sequence shown here is derived from an EMBL/GenBank/DDBJ whole genome shotgun (WGS) entry which is preliminary data.</text>
</comment>
<dbReference type="Pfam" id="PF06197">
    <property type="entry name" value="DUF998"/>
    <property type="match status" value="1"/>
</dbReference>
<dbReference type="EMBL" id="JANDBD010000018">
    <property type="protein sequence ID" value="MCP9276679.1"/>
    <property type="molecule type" value="Genomic_DNA"/>
</dbReference>
<gene>
    <name evidence="2" type="ORF">NM203_31300</name>
</gene>
<accession>A0ABT1MBX7</accession>
<feature type="transmembrane region" description="Helical" evidence="1">
    <location>
        <begin position="136"/>
        <end position="156"/>
    </location>
</feature>
<dbReference type="RefSeq" id="WP_255064823.1">
    <property type="nucleotide sequence ID" value="NZ_JANDBD010000018.1"/>
</dbReference>
<evidence type="ECO:0000256" key="1">
    <source>
        <dbReference type="SAM" id="Phobius"/>
    </source>
</evidence>
<proteinExistence type="predicted"/>
<protein>
    <submittedName>
        <fullName evidence="2">DUF998 domain-containing protein</fullName>
    </submittedName>
</protein>
<name>A0ABT1MBX7_9MYCO</name>
<sequence length="184" mass="18874">MVPTRVGAVIWIASAVCYVVIEAVASAAMGGDYHYARDYISDLGRPDLSPRAALMNAAFLVQAVAFPLGALLVARSRKLLPFKTLAIGNGVGNVLVAVVHSGAGAPAHAIGAVLAVVGGNLAIVAYAVVARSRTSLVIGIVGLVTFVAFAVGVPPVGAWERVSVYAIYLWQAGTGVLLLARSPR</sequence>
<evidence type="ECO:0000313" key="3">
    <source>
        <dbReference type="Proteomes" id="UP001651690"/>
    </source>
</evidence>
<feature type="transmembrane region" description="Helical" evidence="1">
    <location>
        <begin position="162"/>
        <end position="180"/>
    </location>
</feature>
<dbReference type="Proteomes" id="UP001651690">
    <property type="component" value="Unassembled WGS sequence"/>
</dbReference>
<feature type="transmembrane region" description="Helical" evidence="1">
    <location>
        <begin position="85"/>
        <end position="103"/>
    </location>
</feature>
<feature type="transmembrane region" description="Helical" evidence="1">
    <location>
        <begin position="51"/>
        <end position="73"/>
    </location>
</feature>
<keyword evidence="1" id="KW-1133">Transmembrane helix</keyword>
<feature type="transmembrane region" description="Helical" evidence="1">
    <location>
        <begin position="109"/>
        <end position="129"/>
    </location>
</feature>
<organism evidence="2 3">
    <name type="scientific">Mycolicibacterium arenosum</name>
    <dbReference type="NCBI Taxonomy" id="2952157"/>
    <lineage>
        <taxon>Bacteria</taxon>
        <taxon>Bacillati</taxon>
        <taxon>Actinomycetota</taxon>
        <taxon>Actinomycetes</taxon>
        <taxon>Mycobacteriales</taxon>
        <taxon>Mycobacteriaceae</taxon>
        <taxon>Mycolicibacterium</taxon>
    </lineage>
</organism>
<dbReference type="InterPro" id="IPR009339">
    <property type="entry name" value="DUF998"/>
</dbReference>
<keyword evidence="3" id="KW-1185">Reference proteome</keyword>
<evidence type="ECO:0000313" key="2">
    <source>
        <dbReference type="EMBL" id="MCP9276679.1"/>
    </source>
</evidence>
<reference evidence="2 3" key="1">
    <citation type="submission" date="2022-06" db="EMBL/GenBank/DDBJ databases">
        <title>Mycolicibacterium sp. CAU 1645 isolated from seawater.</title>
        <authorList>
            <person name="Kim W."/>
        </authorList>
    </citation>
    <scope>NUCLEOTIDE SEQUENCE [LARGE SCALE GENOMIC DNA]</scope>
    <source>
        <strain evidence="2 3">CAU 1645</strain>
    </source>
</reference>
<keyword evidence="1" id="KW-0472">Membrane</keyword>